<accession>X5MMN5</accession>
<gene>
    <name evidence="1" type="ORF">BN1012_Phect2357</name>
</gene>
<evidence type="ECO:0000313" key="2">
    <source>
        <dbReference type="Proteomes" id="UP000032160"/>
    </source>
</evidence>
<proteinExistence type="predicted"/>
<name>X5MMN5_9HYPH</name>
<dbReference type="EMBL" id="HG966617">
    <property type="protein sequence ID" value="CDO60570.1"/>
    <property type="molecule type" value="Genomic_DNA"/>
</dbReference>
<dbReference type="AlphaFoldDB" id="X5MMN5"/>
<dbReference type="HOGENOM" id="CLU_2951734_0_0_5"/>
<sequence length="59" mass="6767">MSPNSRFINVRFHHDVTVTAFDVLLAASKTATISFLRTICMVDFGQCTQPQIDINYMWN</sequence>
<keyword evidence="2" id="KW-1185">Reference proteome</keyword>
<reference evidence="1 2" key="1">
    <citation type="journal article" date="2014" name="Front. Genet.">
        <title>Genome and metabolic network of "Candidatus Phaeomarinobacter ectocarpi" Ec32, a new candidate genus of Alphaproteobacteria frequently associated with brown algae.</title>
        <authorList>
            <person name="Dittami S.M."/>
            <person name="Barbeyron T."/>
            <person name="Boyen C."/>
            <person name="Cambefort J."/>
            <person name="Collet G."/>
            <person name="Delage L."/>
            <person name="Gobet A."/>
            <person name="Groisillier A."/>
            <person name="Leblanc C."/>
            <person name="Michel G."/>
            <person name="Scornet D."/>
            <person name="Siegel A."/>
            <person name="Tapia J.E."/>
            <person name="Tonon T."/>
        </authorList>
    </citation>
    <scope>NUCLEOTIDE SEQUENCE [LARGE SCALE GENOMIC DNA]</scope>
    <source>
        <strain evidence="1 2">Ec32</strain>
    </source>
</reference>
<evidence type="ECO:0000313" key="1">
    <source>
        <dbReference type="EMBL" id="CDO60570.1"/>
    </source>
</evidence>
<organism evidence="1 2">
    <name type="scientific">Candidatus Phaeomarinibacter ectocarpi</name>
    <dbReference type="NCBI Taxonomy" id="1458461"/>
    <lineage>
        <taxon>Bacteria</taxon>
        <taxon>Pseudomonadati</taxon>
        <taxon>Pseudomonadota</taxon>
        <taxon>Alphaproteobacteria</taxon>
        <taxon>Hyphomicrobiales</taxon>
        <taxon>Parvibaculaceae</taxon>
        <taxon>Candidatus Phaeomarinibacter</taxon>
    </lineage>
</organism>
<dbReference type="Proteomes" id="UP000032160">
    <property type="component" value="Chromosome I"/>
</dbReference>
<protein>
    <submittedName>
        <fullName evidence="1">Uncharacterized protein</fullName>
    </submittedName>
</protein>
<dbReference type="KEGG" id="pect:BN1012_Phect2357"/>